<evidence type="ECO:0000256" key="1">
    <source>
        <dbReference type="ARBA" id="ARBA00010574"/>
    </source>
</evidence>
<dbReference type="GO" id="GO:0017148">
    <property type="term" value="P:negative regulation of translation"/>
    <property type="evidence" value="ECO:0007669"/>
    <property type="project" value="UniProtKB-UniRule"/>
</dbReference>
<dbReference type="PANTHER" id="PTHR21043">
    <property type="entry name" value="IOJAP SUPERFAMILY ORTHOLOG"/>
    <property type="match status" value="1"/>
</dbReference>
<gene>
    <name evidence="2 3" type="primary">rsfS</name>
    <name evidence="3" type="ORF">FRY74_08595</name>
</gene>
<dbReference type="Proteomes" id="UP000321721">
    <property type="component" value="Unassembled WGS sequence"/>
</dbReference>
<dbReference type="OrthoDB" id="9793681at2"/>
<sequence>MSKKKALSSSEMLVGVATKGLQDLKGEKIISIDLRETENAVCDFFIICSGTSNTHVNALSKAVQEEVRKTLNDKPWHSEGFGNAEWILLDYVNVVIHIFQEETRDFYNVEGLWADAKFKEYN</sequence>
<dbReference type="GO" id="GO:0090071">
    <property type="term" value="P:negative regulation of ribosome biogenesis"/>
    <property type="evidence" value="ECO:0007669"/>
    <property type="project" value="UniProtKB-UniRule"/>
</dbReference>
<keyword evidence="4" id="KW-1185">Reference proteome</keyword>
<evidence type="ECO:0000313" key="4">
    <source>
        <dbReference type="Proteomes" id="UP000321721"/>
    </source>
</evidence>
<comment type="function">
    <text evidence="2">Functions as a ribosomal silencing factor. Interacts with ribosomal protein uL14 (rplN), blocking formation of intersubunit bridge B8. Prevents association of the 30S and 50S ribosomal subunits and the formation of functional ribosomes, thus repressing translation.</text>
</comment>
<keyword evidence="2" id="KW-0678">Repressor</keyword>
<dbReference type="SUPFAM" id="SSF81301">
    <property type="entry name" value="Nucleotidyltransferase"/>
    <property type="match status" value="1"/>
</dbReference>
<accession>A0A5C6RV98</accession>
<organism evidence="3 4">
    <name type="scientific">Vicingus serpentipes</name>
    <dbReference type="NCBI Taxonomy" id="1926625"/>
    <lineage>
        <taxon>Bacteria</taxon>
        <taxon>Pseudomonadati</taxon>
        <taxon>Bacteroidota</taxon>
        <taxon>Flavobacteriia</taxon>
        <taxon>Flavobacteriales</taxon>
        <taxon>Vicingaceae</taxon>
        <taxon>Vicingus</taxon>
    </lineage>
</organism>
<comment type="caution">
    <text evidence="3">The sequence shown here is derived from an EMBL/GenBank/DDBJ whole genome shotgun (WGS) entry which is preliminary data.</text>
</comment>
<reference evidence="3 4" key="1">
    <citation type="submission" date="2019-08" db="EMBL/GenBank/DDBJ databases">
        <title>Genome of Vicingus serpentipes NCIMB 15042.</title>
        <authorList>
            <person name="Bowman J.P."/>
        </authorList>
    </citation>
    <scope>NUCLEOTIDE SEQUENCE [LARGE SCALE GENOMIC DNA]</scope>
    <source>
        <strain evidence="3 4">NCIMB 15042</strain>
    </source>
</reference>
<dbReference type="RefSeq" id="WP_147100530.1">
    <property type="nucleotide sequence ID" value="NZ_VOOS01000003.1"/>
</dbReference>
<comment type="similarity">
    <text evidence="1 2">Belongs to the Iojap/RsfS family.</text>
</comment>
<dbReference type="Gene3D" id="3.30.460.10">
    <property type="entry name" value="Beta Polymerase, domain 2"/>
    <property type="match status" value="1"/>
</dbReference>
<name>A0A5C6RV98_9FLAO</name>
<dbReference type="GO" id="GO:0042256">
    <property type="term" value="P:cytosolic ribosome assembly"/>
    <property type="evidence" value="ECO:0007669"/>
    <property type="project" value="UniProtKB-UniRule"/>
</dbReference>
<dbReference type="Pfam" id="PF02410">
    <property type="entry name" value="RsfS"/>
    <property type="match status" value="1"/>
</dbReference>
<comment type="subcellular location">
    <subcellularLocation>
        <location evidence="2">Cytoplasm</location>
    </subcellularLocation>
</comment>
<evidence type="ECO:0000313" key="3">
    <source>
        <dbReference type="EMBL" id="TXB65470.1"/>
    </source>
</evidence>
<dbReference type="NCBIfam" id="TIGR00090">
    <property type="entry name" value="rsfS_iojap_ybeB"/>
    <property type="match status" value="1"/>
</dbReference>
<dbReference type="GO" id="GO:0043023">
    <property type="term" value="F:ribosomal large subunit binding"/>
    <property type="evidence" value="ECO:0007669"/>
    <property type="project" value="TreeGrafter"/>
</dbReference>
<keyword evidence="2" id="KW-0963">Cytoplasm</keyword>
<dbReference type="AlphaFoldDB" id="A0A5C6RV98"/>
<dbReference type="HAMAP" id="MF_01477">
    <property type="entry name" value="Iojap_RsfS"/>
    <property type="match status" value="1"/>
</dbReference>
<proteinExistence type="inferred from homology"/>
<dbReference type="GO" id="GO:0005737">
    <property type="term" value="C:cytoplasm"/>
    <property type="evidence" value="ECO:0007669"/>
    <property type="project" value="UniProtKB-SubCell"/>
</dbReference>
<dbReference type="InterPro" id="IPR004394">
    <property type="entry name" value="Iojap/RsfS/C7orf30"/>
</dbReference>
<evidence type="ECO:0000256" key="2">
    <source>
        <dbReference type="HAMAP-Rule" id="MF_01477"/>
    </source>
</evidence>
<protein>
    <recommendedName>
        <fullName evidence="2">Ribosomal silencing factor RsfS</fullName>
    </recommendedName>
</protein>
<dbReference type="PANTHER" id="PTHR21043:SF0">
    <property type="entry name" value="MITOCHONDRIAL ASSEMBLY OF RIBOSOMAL LARGE SUBUNIT PROTEIN 1"/>
    <property type="match status" value="1"/>
</dbReference>
<keyword evidence="2" id="KW-0810">Translation regulation</keyword>
<dbReference type="EMBL" id="VOOS01000003">
    <property type="protein sequence ID" value="TXB65470.1"/>
    <property type="molecule type" value="Genomic_DNA"/>
</dbReference>
<dbReference type="InterPro" id="IPR043519">
    <property type="entry name" value="NT_sf"/>
</dbReference>
<comment type="subunit">
    <text evidence="2">Interacts with ribosomal protein uL14 (rplN).</text>
</comment>